<dbReference type="AlphaFoldDB" id="A0A0J1BCS6"/>
<dbReference type="GO" id="GO:0030026">
    <property type="term" value="P:intracellular manganese ion homeostasis"/>
    <property type="evidence" value="ECO:0007669"/>
    <property type="project" value="TreeGrafter"/>
</dbReference>
<dbReference type="GO" id="GO:0005737">
    <property type="term" value="C:cytoplasm"/>
    <property type="evidence" value="ECO:0007669"/>
    <property type="project" value="TreeGrafter"/>
</dbReference>
<gene>
    <name evidence="3" type="ORF">CC85DRAFT_239843</name>
</gene>
<dbReference type="OrthoDB" id="5353557at2759"/>
<dbReference type="InterPro" id="IPR046342">
    <property type="entry name" value="CBS_dom_sf"/>
</dbReference>
<dbReference type="Proteomes" id="UP000053611">
    <property type="component" value="Unassembled WGS sequence"/>
</dbReference>
<name>A0A0J1BCS6_9TREE</name>
<keyword evidence="4" id="KW-1185">Reference proteome</keyword>
<accession>A0A0J1BCS6</accession>
<dbReference type="PANTHER" id="PTHR12064:SF90">
    <property type="entry name" value="CNNM TRANSMEMBRANE DOMAIN-CONTAINING PROTEIN"/>
    <property type="match status" value="1"/>
</dbReference>
<dbReference type="InterPro" id="IPR045095">
    <property type="entry name" value="ACDP"/>
</dbReference>
<evidence type="ECO:0000313" key="4">
    <source>
        <dbReference type="Proteomes" id="UP000053611"/>
    </source>
</evidence>
<sequence>MPPLHISPHFFTSLGSPAYELQSAENVASGNTYRPGRRLTWVGIVELCMIPVLVCLSGLFTGLIIATESHNCYFSVNQTKLQTLSLCGKPREQLYARRILILRQNPYQLLTTLVLFSVIANESVPVVTGGVIPSRLHSVIVSTAANLVFAALLPMCISTRHALPIAGSMAWIVQRLVWLTFPVSWPASKLLGFVLGQQKPPVFHRFELRELIRLHHTQPESQLGDDTFQLTWNALTLSTLTAKAAMVPLEKVFMLPWDKDLDYRALCNIHEASWSRIVVYNQHEDVQIIYGYILSRSLILHNPHKRISLQKVPVYELPYISVNEPLTNVIRILLDRQRHMALV</sequence>
<keyword evidence="1" id="KW-1133">Transmembrane helix</keyword>
<dbReference type="GO" id="GO:0016020">
    <property type="term" value="C:membrane"/>
    <property type="evidence" value="ECO:0007669"/>
    <property type="project" value="UniProtKB-UniRule"/>
</dbReference>
<dbReference type="SUPFAM" id="SSF54631">
    <property type="entry name" value="CBS-domain pair"/>
    <property type="match status" value="1"/>
</dbReference>
<reference evidence="3 4" key="1">
    <citation type="submission" date="2015-03" db="EMBL/GenBank/DDBJ databases">
        <title>Genomics and transcriptomics of the oil-accumulating basidiomycete yeast T. oleaginosus allow insights into substrate utilization and the diverse evolutionary trajectories of mating systems in fungi.</title>
        <authorList>
            <consortium name="DOE Joint Genome Institute"/>
            <person name="Kourist R."/>
            <person name="Kracht O."/>
            <person name="Bracharz F."/>
            <person name="Lipzen A."/>
            <person name="Nolan M."/>
            <person name="Ohm R."/>
            <person name="Grigoriev I."/>
            <person name="Sun S."/>
            <person name="Heitman J."/>
            <person name="Bruck T."/>
            <person name="Nowrousian M."/>
        </authorList>
    </citation>
    <scope>NUCLEOTIDE SEQUENCE [LARGE SCALE GENOMIC DNA]</scope>
    <source>
        <strain evidence="3 4">IBC0246</strain>
    </source>
</reference>
<dbReference type="Pfam" id="PF01595">
    <property type="entry name" value="CNNM"/>
    <property type="match status" value="1"/>
</dbReference>
<feature type="domain" description="CNNM transmembrane" evidence="2">
    <location>
        <begin position="1"/>
        <end position="227"/>
    </location>
</feature>
<organism evidence="3 4">
    <name type="scientific">Cutaneotrichosporon oleaginosum</name>
    <dbReference type="NCBI Taxonomy" id="879819"/>
    <lineage>
        <taxon>Eukaryota</taxon>
        <taxon>Fungi</taxon>
        <taxon>Dikarya</taxon>
        <taxon>Basidiomycota</taxon>
        <taxon>Agaricomycotina</taxon>
        <taxon>Tremellomycetes</taxon>
        <taxon>Trichosporonales</taxon>
        <taxon>Trichosporonaceae</taxon>
        <taxon>Cutaneotrichosporon</taxon>
    </lineage>
</organism>
<dbReference type="EMBL" id="KQ087179">
    <property type="protein sequence ID" value="KLT45859.1"/>
    <property type="molecule type" value="Genomic_DNA"/>
</dbReference>
<evidence type="ECO:0000256" key="1">
    <source>
        <dbReference type="PROSITE-ProRule" id="PRU01193"/>
    </source>
</evidence>
<keyword evidence="1" id="KW-0812">Transmembrane</keyword>
<dbReference type="STRING" id="879819.A0A0J1BCS6"/>
<evidence type="ECO:0000313" key="3">
    <source>
        <dbReference type="EMBL" id="KLT45859.1"/>
    </source>
</evidence>
<dbReference type="PROSITE" id="PS51846">
    <property type="entry name" value="CNNM"/>
    <property type="match status" value="1"/>
</dbReference>
<dbReference type="PANTHER" id="PTHR12064">
    <property type="entry name" value="METAL TRANSPORTER CNNM"/>
    <property type="match status" value="1"/>
</dbReference>
<dbReference type="GO" id="GO:0010960">
    <property type="term" value="P:magnesium ion homeostasis"/>
    <property type="evidence" value="ECO:0007669"/>
    <property type="project" value="InterPro"/>
</dbReference>
<dbReference type="Gene3D" id="3.10.580.10">
    <property type="entry name" value="CBS-domain"/>
    <property type="match status" value="1"/>
</dbReference>
<evidence type="ECO:0000259" key="2">
    <source>
        <dbReference type="PROSITE" id="PS51846"/>
    </source>
</evidence>
<feature type="non-terminal residue" evidence="3">
    <location>
        <position position="343"/>
    </location>
</feature>
<proteinExistence type="predicted"/>
<protein>
    <recommendedName>
        <fullName evidence="2">CNNM transmembrane domain-containing protein</fullName>
    </recommendedName>
</protein>
<dbReference type="InterPro" id="IPR002550">
    <property type="entry name" value="CNNM"/>
</dbReference>
<keyword evidence="1" id="KW-0472">Membrane</keyword>